<accession>A0A0F6TZK3</accession>
<evidence type="ECO:0008006" key="3">
    <source>
        <dbReference type="Google" id="ProtNLM"/>
    </source>
</evidence>
<reference evidence="1 2" key="1">
    <citation type="journal article" date="2013" name="Appl. Microbiol. Biotechnol.">
        <title>Glycerol assimilation and production of 1,3-propanediol by Citrobacter amalonaticus Y19.</title>
        <authorList>
            <person name="Ainala S.K."/>
            <person name="Ashok S."/>
            <person name="Ko Y."/>
            <person name="Park S."/>
        </authorList>
    </citation>
    <scope>NUCLEOTIDE SEQUENCE [LARGE SCALE GENOMIC DNA]</scope>
    <source>
        <strain evidence="1 2">Y19</strain>
    </source>
</reference>
<evidence type="ECO:0000313" key="2">
    <source>
        <dbReference type="Proteomes" id="UP000034085"/>
    </source>
</evidence>
<dbReference type="KEGG" id="cama:F384_09850"/>
<protein>
    <recommendedName>
        <fullName evidence="3">DUF3085 domain-containing protein</fullName>
    </recommendedName>
</protein>
<gene>
    <name evidence="1" type="ORF">F384_09850</name>
</gene>
<dbReference type="InterPro" id="IPR021436">
    <property type="entry name" value="DUF3085"/>
</dbReference>
<sequence length="121" mass="13807">MKGARSVIFKAETLIPVIQEAMKNQCAVFLVKDHGLYMMPENGMSDPKTGRVLTLSYAEGFNPDLAEFDDWYYELRDVCGGDDFCETLPVTDNVLQEVIRHSADLEVSFTPTQFRYHTVNY</sequence>
<proteinExistence type="predicted"/>
<dbReference type="PATRIC" id="fig|1261127.3.peg.2052"/>
<dbReference type="Pfam" id="PF11284">
    <property type="entry name" value="DUF3085"/>
    <property type="match status" value="1"/>
</dbReference>
<organism evidence="1 2">
    <name type="scientific">Citrobacter amalonaticus Y19</name>
    <dbReference type="NCBI Taxonomy" id="1261127"/>
    <lineage>
        <taxon>Bacteria</taxon>
        <taxon>Pseudomonadati</taxon>
        <taxon>Pseudomonadota</taxon>
        <taxon>Gammaproteobacteria</taxon>
        <taxon>Enterobacterales</taxon>
        <taxon>Enterobacteriaceae</taxon>
        <taxon>Citrobacter</taxon>
    </lineage>
</organism>
<evidence type="ECO:0000313" key="1">
    <source>
        <dbReference type="EMBL" id="AKE61906.1"/>
    </source>
</evidence>
<dbReference type="EMBL" id="CP011132">
    <property type="protein sequence ID" value="AKE61906.1"/>
    <property type="molecule type" value="Genomic_DNA"/>
</dbReference>
<dbReference type="HOGENOM" id="CLU_165361_0_0_6"/>
<dbReference type="AlphaFoldDB" id="A0A0F6TZK3"/>
<dbReference type="Proteomes" id="UP000034085">
    <property type="component" value="Chromosome"/>
</dbReference>
<name>A0A0F6TZK3_CITAM</name>